<keyword evidence="14" id="KW-1185">Reference proteome</keyword>
<feature type="transmembrane region" description="Helical" evidence="12">
    <location>
        <begin position="84"/>
        <end position="100"/>
    </location>
</feature>
<feature type="transmembrane region" description="Helical" evidence="12">
    <location>
        <begin position="56"/>
        <end position="77"/>
    </location>
</feature>
<dbReference type="PANTHER" id="PTHR32196:SF32">
    <property type="entry name" value="XYLOSE TRANSPORT SYSTEM PERMEASE PROTEIN XYLH"/>
    <property type="match status" value="1"/>
</dbReference>
<keyword evidence="6" id="KW-0762">Sugar transport</keyword>
<evidence type="ECO:0000256" key="6">
    <source>
        <dbReference type="ARBA" id="ARBA00022597"/>
    </source>
</evidence>
<protein>
    <recommendedName>
        <fullName evidence="11">Xylose transport system permease protein XylH</fullName>
    </recommendedName>
</protein>
<gene>
    <name evidence="13" type="ORF">ISN26_07545</name>
</gene>
<dbReference type="AlphaFoldDB" id="A0A930UJ55"/>
<keyword evidence="3" id="KW-0813">Transport</keyword>
<dbReference type="CDD" id="cd06579">
    <property type="entry name" value="TM_PBP1_transp_AraH_like"/>
    <property type="match status" value="1"/>
</dbReference>
<evidence type="ECO:0000313" key="14">
    <source>
        <dbReference type="Proteomes" id="UP000604381"/>
    </source>
</evidence>
<organism evidence="13 14">
    <name type="scientific">Candidatus Amphirhobacter heronislandensis</name>
    <dbReference type="NCBI Taxonomy" id="1732024"/>
    <lineage>
        <taxon>Bacteria</taxon>
        <taxon>Pseudomonadati</taxon>
        <taxon>Pseudomonadota</taxon>
        <taxon>Gammaproteobacteria</taxon>
        <taxon>Candidatus Tethybacterales</taxon>
        <taxon>Candidatus Tethybacteraceae</taxon>
        <taxon>Candidatus Amphirhobacter</taxon>
    </lineage>
</organism>
<feature type="transmembrane region" description="Helical" evidence="12">
    <location>
        <begin position="106"/>
        <end position="129"/>
    </location>
</feature>
<dbReference type="Proteomes" id="UP000604381">
    <property type="component" value="Unassembled WGS sequence"/>
</dbReference>
<feature type="transmembrane region" description="Helical" evidence="12">
    <location>
        <begin position="339"/>
        <end position="358"/>
    </location>
</feature>
<evidence type="ECO:0000256" key="8">
    <source>
        <dbReference type="ARBA" id="ARBA00022989"/>
    </source>
</evidence>
<feature type="transmembrane region" description="Helical" evidence="12">
    <location>
        <begin position="177"/>
        <end position="197"/>
    </location>
</feature>
<dbReference type="PANTHER" id="PTHR32196">
    <property type="entry name" value="ABC TRANSPORTER PERMEASE PROTEIN YPHD-RELATED-RELATED"/>
    <property type="match status" value="1"/>
</dbReference>
<feature type="transmembrane region" description="Helical" evidence="12">
    <location>
        <begin position="299"/>
        <end position="327"/>
    </location>
</feature>
<evidence type="ECO:0000256" key="9">
    <source>
        <dbReference type="ARBA" id="ARBA00023136"/>
    </source>
</evidence>
<keyword evidence="7 12" id="KW-0812">Transmembrane</keyword>
<evidence type="ECO:0000256" key="4">
    <source>
        <dbReference type="ARBA" id="ARBA00022475"/>
    </source>
</evidence>
<evidence type="ECO:0000256" key="7">
    <source>
        <dbReference type="ARBA" id="ARBA00022692"/>
    </source>
</evidence>
<evidence type="ECO:0000256" key="2">
    <source>
        <dbReference type="ARBA" id="ARBA00007942"/>
    </source>
</evidence>
<dbReference type="GO" id="GO:0005886">
    <property type="term" value="C:plasma membrane"/>
    <property type="evidence" value="ECO:0007669"/>
    <property type="project" value="UniProtKB-SubCell"/>
</dbReference>
<proteinExistence type="inferred from homology"/>
<keyword evidence="9 12" id="KW-0472">Membrane</keyword>
<comment type="similarity">
    <text evidence="2">Belongs to the binding-protein-dependent transport system permease family. AraH/RbsC subfamily.</text>
</comment>
<evidence type="ECO:0000256" key="12">
    <source>
        <dbReference type="SAM" id="Phobius"/>
    </source>
</evidence>
<keyword evidence="5" id="KW-0997">Cell inner membrane</keyword>
<comment type="function">
    <text evidence="10">Part of the binding-protein-dependent transport system for D-xylose. Probably responsible for the translocation of the substrate across the membrane.</text>
</comment>
<comment type="caution">
    <text evidence="13">The sequence shown here is derived from an EMBL/GenBank/DDBJ whole genome shotgun (WGS) entry which is preliminary data.</text>
</comment>
<evidence type="ECO:0000256" key="3">
    <source>
        <dbReference type="ARBA" id="ARBA00022448"/>
    </source>
</evidence>
<dbReference type="Pfam" id="PF02653">
    <property type="entry name" value="BPD_transp_2"/>
    <property type="match status" value="1"/>
</dbReference>
<dbReference type="InterPro" id="IPR001851">
    <property type="entry name" value="ABC_transp_permease"/>
</dbReference>
<sequence>MAEQGQADERLARSSLLQRFSTRPEFGAVWGALLVLVIFIIFAADNNMFGWRGVTNWMSVVAQLGIIAIAACLLMLAGEFDLSIGSMIAFSGMTMALLIHNGELPAWGAVAVTFPLAMSIGWLIGWLVIKTRLPSFIVTLAFLFILRGVTLVSARLLNGTTLIGYLENHKHEDPLVWIFGIDVFQGLYAWFAEIGWMDTLPNGKRAVEGLPMVIVWWIGLTIIASYVLQRTRYGNWIWASGGDPKAAMAVGVPVDRVKISLFVFSAFCSTLFAALQVFDFGSADAARGQLKELEAIAAAVIGGALLTGGYGTVLGSCLGALILGIVSQGFFYTGVDGDWYRVFIGGVLLLSVAFNTWIRKKATGGI</sequence>
<keyword evidence="4" id="KW-1003">Cell membrane</keyword>
<accession>A0A930UJ55</accession>
<name>A0A930UJ55_9GAMM</name>
<dbReference type="EMBL" id="JADHEI010000055">
    <property type="protein sequence ID" value="MBF2735902.1"/>
    <property type="molecule type" value="Genomic_DNA"/>
</dbReference>
<dbReference type="GO" id="GO:0022857">
    <property type="term" value="F:transmembrane transporter activity"/>
    <property type="evidence" value="ECO:0007669"/>
    <property type="project" value="InterPro"/>
</dbReference>
<comment type="subcellular location">
    <subcellularLocation>
        <location evidence="1">Cell inner membrane</location>
        <topology evidence="1">Multi-pass membrane protein</topology>
    </subcellularLocation>
</comment>
<keyword evidence="8 12" id="KW-1133">Transmembrane helix</keyword>
<feature type="transmembrane region" description="Helical" evidence="12">
    <location>
        <begin position="259"/>
        <end position="278"/>
    </location>
</feature>
<feature type="transmembrane region" description="Helical" evidence="12">
    <location>
        <begin position="136"/>
        <end position="157"/>
    </location>
</feature>
<feature type="transmembrane region" description="Helical" evidence="12">
    <location>
        <begin position="26"/>
        <end position="44"/>
    </location>
</feature>
<feature type="transmembrane region" description="Helical" evidence="12">
    <location>
        <begin position="209"/>
        <end position="228"/>
    </location>
</feature>
<evidence type="ECO:0000256" key="5">
    <source>
        <dbReference type="ARBA" id="ARBA00022519"/>
    </source>
</evidence>
<reference evidence="13" key="1">
    <citation type="submission" date="2020-10" db="EMBL/GenBank/DDBJ databases">
        <title>An improved Amphimedon queenslandica hologenome assembly reveals how three proteobacterial symbionts can extend the metabolic phenotypic of their marine sponge host.</title>
        <authorList>
            <person name="Degnan B."/>
            <person name="Degnan S."/>
            <person name="Xiang X."/>
        </authorList>
    </citation>
    <scope>NUCLEOTIDE SEQUENCE</scope>
    <source>
        <strain evidence="13">AqS2</strain>
    </source>
</reference>
<evidence type="ECO:0000256" key="1">
    <source>
        <dbReference type="ARBA" id="ARBA00004429"/>
    </source>
</evidence>
<evidence type="ECO:0000313" key="13">
    <source>
        <dbReference type="EMBL" id="MBF2735902.1"/>
    </source>
</evidence>
<evidence type="ECO:0000256" key="10">
    <source>
        <dbReference type="ARBA" id="ARBA00035611"/>
    </source>
</evidence>
<evidence type="ECO:0000256" key="11">
    <source>
        <dbReference type="ARBA" id="ARBA00035686"/>
    </source>
</evidence>